<dbReference type="OrthoDB" id="6166765at2"/>
<proteinExistence type="predicted"/>
<reference evidence="2" key="1">
    <citation type="submission" date="2018-06" db="EMBL/GenBank/DDBJ databases">
        <title>Whole genome sequencing of four bacterial strains from South Shetland trench revealing bio-synthetic gene clusters.</title>
        <authorList>
            <person name="Abdel-Mageed W.M."/>
            <person name="Lehri B."/>
            <person name="Jarmusch S."/>
            <person name="Miranda K."/>
            <person name="Goodfellow M."/>
            <person name="Jaspars M."/>
            <person name="Karlyshev A.V."/>
        </authorList>
    </citation>
    <scope>NUCLEOTIDE SEQUENCE [LARGE SCALE GENOMIC DNA]</scope>
    <source>
        <strain evidence="2">SST4</strain>
    </source>
</reference>
<gene>
    <name evidence="1" type="ORF">DQ400_14665</name>
</gene>
<accession>A0A365TKI1</accession>
<dbReference type="AlphaFoldDB" id="A0A365TKI1"/>
<dbReference type="Proteomes" id="UP000252204">
    <property type="component" value="Unassembled WGS sequence"/>
</dbReference>
<dbReference type="RefSeq" id="WP_113270482.1">
    <property type="nucleotide sequence ID" value="NZ_QNTU01000010.1"/>
</dbReference>
<protein>
    <submittedName>
        <fullName evidence="1">Uncharacterized protein</fullName>
    </submittedName>
</protein>
<organism evidence="1 2">
    <name type="scientific">Vreelandella sulfidaeris</name>
    <dbReference type="NCBI Taxonomy" id="115553"/>
    <lineage>
        <taxon>Bacteria</taxon>
        <taxon>Pseudomonadati</taxon>
        <taxon>Pseudomonadota</taxon>
        <taxon>Gammaproteobacteria</taxon>
        <taxon>Oceanospirillales</taxon>
        <taxon>Halomonadaceae</taxon>
        <taxon>Vreelandella</taxon>
    </lineage>
</organism>
<dbReference type="EMBL" id="QNTU01000010">
    <property type="protein sequence ID" value="RBI66287.1"/>
    <property type="molecule type" value="Genomic_DNA"/>
</dbReference>
<keyword evidence="2" id="KW-1185">Reference proteome</keyword>
<evidence type="ECO:0000313" key="1">
    <source>
        <dbReference type="EMBL" id="RBI66287.1"/>
    </source>
</evidence>
<evidence type="ECO:0000313" key="2">
    <source>
        <dbReference type="Proteomes" id="UP000252204"/>
    </source>
</evidence>
<sequence>MHKQSGMTHSQSSSDKLARGLGWLSLGMGLYKLLAPGKLTRQLGMQGNENSMRACGAREIMSGIGALSDNPTPAIWSRLGGDVIDLAVLTYALKDEYNTKKENVYLALSVVGILTAIDCACAKGLSPRHAYQRGITPDYSHRSGFPQGLTSARGGAQDFQVPADMKDALPYPTL</sequence>
<name>A0A365TKI1_9GAMM</name>
<comment type="caution">
    <text evidence="1">The sequence shown here is derived from an EMBL/GenBank/DDBJ whole genome shotgun (WGS) entry which is preliminary data.</text>
</comment>